<organism evidence="1">
    <name type="scientific">Anguilla anguilla</name>
    <name type="common">European freshwater eel</name>
    <name type="synonym">Muraena anguilla</name>
    <dbReference type="NCBI Taxonomy" id="7936"/>
    <lineage>
        <taxon>Eukaryota</taxon>
        <taxon>Metazoa</taxon>
        <taxon>Chordata</taxon>
        <taxon>Craniata</taxon>
        <taxon>Vertebrata</taxon>
        <taxon>Euteleostomi</taxon>
        <taxon>Actinopterygii</taxon>
        <taxon>Neopterygii</taxon>
        <taxon>Teleostei</taxon>
        <taxon>Anguilliformes</taxon>
        <taxon>Anguillidae</taxon>
        <taxon>Anguilla</taxon>
    </lineage>
</organism>
<accession>A0A0E9WWR2</accession>
<dbReference type="AlphaFoldDB" id="A0A0E9WWR2"/>
<reference evidence="1" key="1">
    <citation type="submission" date="2014-11" db="EMBL/GenBank/DDBJ databases">
        <authorList>
            <person name="Amaro Gonzalez C."/>
        </authorList>
    </citation>
    <scope>NUCLEOTIDE SEQUENCE</scope>
</reference>
<proteinExistence type="predicted"/>
<reference evidence="1" key="2">
    <citation type="journal article" date="2015" name="Fish Shellfish Immunol.">
        <title>Early steps in the European eel (Anguilla anguilla)-Vibrio vulnificus interaction in the gills: Role of the RtxA13 toxin.</title>
        <authorList>
            <person name="Callol A."/>
            <person name="Pajuelo D."/>
            <person name="Ebbesson L."/>
            <person name="Teles M."/>
            <person name="MacKenzie S."/>
            <person name="Amaro C."/>
        </authorList>
    </citation>
    <scope>NUCLEOTIDE SEQUENCE</scope>
</reference>
<evidence type="ECO:0000313" key="1">
    <source>
        <dbReference type="EMBL" id="JAH94877.1"/>
    </source>
</evidence>
<protein>
    <submittedName>
        <fullName evidence="1">Uncharacterized protein</fullName>
    </submittedName>
</protein>
<sequence>MLMCKCGLWTADCSPMGWPGKEAVGLYPLELMEDSTKMQKALKSHYSFQKFSATICLPTSLRPVFFGFFAKTKILFMYFEHKLVF</sequence>
<name>A0A0E9WWR2_ANGAN</name>
<dbReference type="EMBL" id="GBXM01013700">
    <property type="protein sequence ID" value="JAH94877.1"/>
    <property type="molecule type" value="Transcribed_RNA"/>
</dbReference>